<name>W4G6P8_APHAT</name>
<dbReference type="AlphaFoldDB" id="W4G6P8"/>
<dbReference type="GO" id="GO:0043657">
    <property type="term" value="C:host cell"/>
    <property type="evidence" value="ECO:0007669"/>
    <property type="project" value="UniProtKB-SubCell"/>
</dbReference>
<protein>
    <recommendedName>
        <fullName evidence="5">Crinkler effector protein N-terminal domain-containing protein</fullName>
    </recommendedName>
</protein>
<evidence type="ECO:0000313" key="6">
    <source>
        <dbReference type="EMBL" id="ETV74588.1"/>
    </source>
</evidence>
<evidence type="ECO:0000259" key="5">
    <source>
        <dbReference type="Pfam" id="PF20147"/>
    </source>
</evidence>
<evidence type="ECO:0000256" key="1">
    <source>
        <dbReference type="ARBA" id="ARBA00004340"/>
    </source>
</evidence>
<dbReference type="RefSeq" id="XP_009835675.1">
    <property type="nucleotide sequence ID" value="XM_009837373.1"/>
</dbReference>
<dbReference type="VEuPathDB" id="FungiDB:H257_10731"/>
<dbReference type="EMBL" id="KI913143">
    <property type="protein sequence ID" value="ETV74588.1"/>
    <property type="molecule type" value="Genomic_DNA"/>
</dbReference>
<evidence type="ECO:0000256" key="4">
    <source>
        <dbReference type="SAM" id="MobiDB-lite"/>
    </source>
</evidence>
<evidence type="ECO:0000256" key="2">
    <source>
        <dbReference type="ARBA" id="ARBA00004613"/>
    </source>
</evidence>
<sequence length="191" mass="20543">MAEVKNLWCAVYGEATTFDVNIALEDAHVGDLQEAIGREVKAMNDQSEAAGEVVVGGNMCGQHDGFKTPAQNPSSVVDEDLASRLRSLGGGCRAALLSSGTVGSTNACRPLRQCSTSAGWNGTDLLPTMLAFLLPTVPEERSAARQPPPRLRSREARSSSTTDEGFWAGVLNPSCWPHRFPLTQRNRPHRP</sequence>
<dbReference type="GeneID" id="20812727"/>
<gene>
    <name evidence="6" type="ORF">H257_10731</name>
</gene>
<feature type="domain" description="Crinkler effector protein N-terminal" evidence="5">
    <location>
        <begin position="6"/>
        <end position="41"/>
    </location>
</feature>
<dbReference type="Pfam" id="PF20147">
    <property type="entry name" value="Crinkler"/>
    <property type="match status" value="1"/>
</dbReference>
<dbReference type="InterPro" id="IPR045379">
    <property type="entry name" value="Crinkler_N"/>
</dbReference>
<keyword evidence="3" id="KW-0964">Secreted</keyword>
<reference evidence="6" key="1">
    <citation type="submission" date="2013-12" db="EMBL/GenBank/DDBJ databases">
        <title>The Genome Sequence of Aphanomyces astaci APO3.</title>
        <authorList>
            <consortium name="The Broad Institute Genomics Platform"/>
            <person name="Russ C."/>
            <person name="Tyler B."/>
            <person name="van West P."/>
            <person name="Dieguez-Uribeondo J."/>
            <person name="Young S.K."/>
            <person name="Zeng Q."/>
            <person name="Gargeya S."/>
            <person name="Fitzgerald M."/>
            <person name="Abouelleil A."/>
            <person name="Alvarado L."/>
            <person name="Chapman S.B."/>
            <person name="Gainer-Dewar J."/>
            <person name="Goldberg J."/>
            <person name="Griggs A."/>
            <person name="Gujja S."/>
            <person name="Hansen M."/>
            <person name="Howarth C."/>
            <person name="Imamovic A."/>
            <person name="Ireland A."/>
            <person name="Larimer J."/>
            <person name="McCowan C."/>
            <person name="Murphy C."/>
            <person name="Pearson M."/>
            <person name="Poon T.W."/>
            <person name="Priest M."/>
            <person name="Roberts A."/>
            <person name="Saif S."/>
            <person name="Shea T."/>
            <person name="Sykes S."/>
            <person name="Wortman J."/>
            <person name="Nusbaum C."/>
            <person name="Birren B."/>
        </authorList>
    </citation>
    <scope>NUCLEOTIDE SEQUENCE [LARGE SCALE GENOMIC DNA]</scope>
    <source>
        <strain evidence="6">APO3</strain>
    </source>
</reference>
<comment type="subcellular location">
    <subcellularLocation>
        <location evidence="1">Host cell</location>
    </subcellularLocation>
    <subcellularLocation>
        <location evidence="2">Secreted</location>
    </subcellularLocation>
</comment>
<evidence type="ECO:0000256" key="3">
    <source>
        <dbReference type="ARBA" id="ARBA00022525"/>
    </source>
</evidence>
<proteinExistence type="predicted"/>
<dbReference type="GO" id="GO:0005576">
    <property type="term" value="C:extracellular region"/>
    <property type="evidence" value="ECO:0007669"/>
    <property type="project" value="UniProtKB-SubCell"/>
</dbReference>
<organism evidence="6">
    <name type="scientific">Aphanomyces astaci</name>
    <name type="common">Crayfish plague agent</name>
    <dbReference type="NCBI Taxonomy" id="112090"/>
    <lineage>
        <taxon>Eukaryota</taxon>
        <taxon>Sar</taxon>
        <taxon>Stramenopiles</taxon>
        <taxon>Oomycota</taxon>
        <taxon>Saprolegniomycetes</taxon>
        <taxon>Saprolegniales</taxon>
        <taxon>Verrucalvaceae</taxon>
        <taxon>Aphanomyces</taxon>
    </lineage>
</organism>
<accession>W4G6P8</accession>
<feature type="region of interest" description="Disordered" evidence="4">
    <location>
        <begin position="139"/>
        <end position="169"/>
    </location>
</feature>